<proteinExistence type="inferred from homology"/>
<dbReference type="RefSeq" id="XP_007311228.1">
    <property type="nucleotide sequence ID" value="XM_007311166.1"/>
</dbReference>
<dbReference type="GO" id="GO:0003995">
    <property type="term" value="F:acyl-CoA dehydrogenase activity"/>
    <property type="evidence" value="ECO:0007669"/>
    <property type="project" value="TreeGrafter"/>
</dbReference>
<sequence>MRIEEGFQQTPYDVLHPYADDTVLPSLLRRLLPQSAREEIEADLIRCGKRLVEEIRPLSAIVHHPTLVQYDHWGHRVDELHTSEGWRKLEEFGIKEGFVSIAYERKYDALSRVYSSAKILAMTGDCHVVMCPLGMTDGAARIIEVSGTEEMKRELLPRLISRDPSFAYMAGQWMTERPGGSDVSQSETTAIPTTRIPSDLGPPYLLSGFKWFSSAAEGNMAVALGRTSPVSQAPGSRGLSLFVIPLRHGAYPTPLSNGVRMHRLKNKFGTHGVPTAELELENTRGWLIGELGQGVKTVATVLNVTRILSALHLSGSLQRSISIARSYALVRTIDGGKTLLSNAPLHVATLADATLLYRAVTYMAFGTIELLGKSECGAASEEEEMRLRMLTPAVKAYASVRCPTAMEEMMGALGGLGYMEEVGIGRLIRDSLVERIWEGTVNVLALDLVRATKKPRVVESYMAWAQSVISSSAGVMELSAARKTIERLQGLLQNLLRLLSHALTNPLLPRIALNYFASISCGLYLLQHAIWSVGNKEQACDVDLEAFRRWVDEGDMHTYAQEAEAVLSEDNIARAKLNSQLVYGAKL</sequence>
<keyword evidence="4" id="KW-0560">Oxidoreductase</keyword>
<dbReference type="AlphaFoldDB" id="R7RWG9"/>
<evidence type="ECO:0000259" key="7">
    <source>
        <dbReference type="Pfam" id="PF18158"/>
    </source>
</evidence>
<dbReference type="InterPro" id="IPR009100">
    <property type="entry name" value="AcylCoA_DH/oxidase_NM_dom_sf"/>
</dbReference>
<dbReference type="PANTHER" id="PTHR42707:SF2">
    <property type="entry name" value="ACD11 DEHYDROGENASE"/>
    <property type="match status" value="1"/>
</dbReference>
<comment type="similarity">
    <text evidence="1 4">Belongs to the acyl-CoA dehydrogenase family.</text>
</comment>
<dbReference type="KEGG" id="shs:STEHIDRAFT_135643"/>
<dbReference type="InterPro" id="IPR052904">
    <property type="entry name" value="Acyl-CoA_dehydrogenase-like"/>
</dbReference>
<dbReference type="InterPro" id="IPR041504">
    <property type="entry name" value="AidB_N"/>
</dbReference>
<dbReference type="PANTHER" id="PTHR42707">
    <property type="entry name" value="ACYL-COA DEHYDROGENASE"/>
    <property type="match status" value="1"/>
</dbReference>
<evidence type="ECO:0000256" key="3">
    <source>
        <dbReference type="ARBA" id="ARBA00022827"/>
    </source>
</evidence>
<dbReference type="Pfam" id="PF18158">
    <property type="entry name" value="AidB_N"/>
    <property type="match status" value="1"/>
</dbReference>
<gene>
    <name evidence="8" type="ORF">STEHIDRAFT_135643</name>
</gene>
<evidence type="ECO:0000313" key="9">
    <source>
        <dbReference type="Proteomes" id="UP000053927"/>
    </source>
</evidence>
<keyword evidence="9" id="KW-1185">Reference proteome</keyword>
<feature type="domain" description="Acyl-CoA dehydrogenase/oxidase C-terminal" evidence="5">
    <location>
        <begin position="292"/>
        <end position="450"/>
    </location>
</feature>
<name>R7RWG9_STEHR</name>
<feature type="domain" description="Acyl-CoA oxidase/dehydrogenase middle" evidence="6">
    <location>
        <begin position="172"/>
        <end position="282"/>
    </location>
</feature>
<dbReference type="eggNOG" id="KOG0137">
    <property type="taxonomic scope" value="Eukaryota"/>
</dbReference>
<dbReference type="InterPro" id="IPR006091">
    <property type="entry name" value="Acyl-CoA_Oxase/DH_mid-dom"/>
</dbReference>
<dbReference type="SUPFAM" id="SSF56645">
    <property type="entry name" value="Acyl-CoA dehydrogenase NM domain-like"/>
    <property type="match status" value="1"/>
</dbReference>
<keyword evidence="2 4" id="KW-0285">Flavoprotein</keyword>
<comment type="cofactor">
    <cofactor evidence="4">
        <name>FAD</name>
        <dbReference type="ChEBI" id="CHEBI:57692"/>
    </cofactor>
</comment>
<evidence type="ECO:0000256" key="2">
    <source>
        <dbReference type="ARBA" id="ARBA00022630"/>
    </source>
</evidence>
<feature type="domain" description="Adaptive response protein AidB N-terminal" evidence="7">
    <location>
        <begin position="10"/>
        <end position="162"/>
    </location>
</feature>
<dbReference type="InterPro" id="IPR009075">
    <property type="entry name" value="AcylCo_DH/oxidase_C"/>
</dbReference>
<reference evidence="9" key="1">
    <citation type="journal article" date="2012" name="Science">
        <title>The Paleozoic origin of enzymatic lignin decomposition reconstructed from 31 fungal genomes.</title>
        <authorList>
            <person name="Floudas D."/>
            <person name="Binder M."/>
            <person name="Riley R."/>
            <person name="Barry K."/>
            <person name="Blanchette R.A."/>
            <person name="Henrissat B."/>
            <person name="Martinez A.T."/>
            <person name="Otillar R."/>
            <person name="Spatafora J.W."/>
            <person name="Yadav J.S."/>
            <person name="Aerts A."/>
            <person name="Benoit I."/>
            <person name="Boyd A."/>
            <person name="Carlson A."/>
            <person name="Copeland A."/>
            <person name="Coutinho P.M."/>
            <person name="de Vries R.P."/>
            <person name="Ferreira P."/>
            <person name="Findley K."/>
            <person name="Foster B."/>
            <person name="Gaskell J."/>
            <person name="Glotzer D."/>
            <person name="Gorecki P."/>
            <person name="Heitman J."/>
            <person name="Hesse C."/>
            <person name="Hori C."/>
            <person name="Igarashi K."/>
            <person name="Jurgens J.A."/>
            <person name="Kallen N."/>
            <person name="Kersten P."/>
            <person name="Kohler A."/>
            <person name="Kuees U."/>
            <person name="Kumar T.K.A."/>
            <person name="Kuo A."/>
            <person name="LaButti K."/>
            <person name="Larrondo L.F."/>
            <person name="Lindquist E."/>
            <person name="Ling A."/>
            <person name="Lombard V."/>
            <person name="Lucas S."/>
            <person name="Lundell T."/>
            <person name="Martin R."/>
            <person name="McLaughlin D.J."/>
            <person name="Morgenstern I."/>
            <person name="Morin E."/>
            <person name="Murat C."/>
            <person name="Nagy L.G."/>
            <person name="Nolan M."/>
            <person name="Ohm R.A."/>
            <person name="Patyshakuliyeva A."/>
            <person name="Rokas A."/>
            <person name="Ruiz-Duenas F.J."/>
            <person name="Sabat G."/>
            <person name="Salamov A."/>
            <person name="Samejima M."/>
            <person name="Schmutz J."/>
            <person name="Slot J.C."/>
            <person name="St John F."/>
            <person name="Stenlid J."/>
            <person name="Sun H."/>
            <person name="Sun S."/>
            <person name="Syed K."/>
            <person name="Tsang A."/>
            <person name="Wiebenga A."/>
            <person name="Young D."/>
            <person name="Pisabarro A."/>
            <person name="Eastwood D.C."/>
            <person name="Martin F."/>
            <person name="Cullen D."/>
            <person name="Grigoriev I.V."/>
            <person name="Hibbett D.S."/>
        </authorList>
    </citation>
    <scope>NUCLEOTIDE SEQUENCE [LARGE SCALE GENOMIC DNA]</scope>
    <source>
        <strain evidence="9">FP-91666</strain>
    </source>
</reference>
<dbReference type="EMBL" id="JH687402">
    <property type="protein sequence ID" value="EIM79654.1"/>
    <property type="molecule type" value="Genomic_DNA"/>
</dbReference>
<dbReference type="GeneID" id="18798457"/>
<evidence type="ECO:0000313" key="8">
    <source>
        <dbReference type="EMBL" id="EIM79654.1"/>
    </source>
</evidence>
<dbReference type="OMA" id="HGCPLSM"/>
<evidence type="ECO:0000259" key="5">
    <source>
        <dbReference type="Pfam" id="PF00441"/>
    </source>
</evidence>
<evidence type="ECO:0000256" key="4">
    <source>
        <dbReference type="RuleBase" id="RU362125"/>
    </source>
</evidence>
<dbReference type="Gene3D" id="2.40.110.20">
    <property type="match status" value="1"/>
</dbReference>
<dbReference type="Gene3D" id="1.20.140.10">
    <property type="entry name" value="Butyryl-CoA Dehydrogenase, subunit A, domain 3"/>
    <property type="match status" value="1"/>
</dbReference>
<evidence type="ECO:0000259" key="6">
    <source>
        <dbReference type="Pfam" id="PF02770"/>
    </source>
</evidence>
<organism evidence="8 9">
    <name type="scientific">Stereum hirsutum (strain FP-91666)</name>
    <name type="common">White-rot fungus</name>
    <dbReference type="NCBI Taxonomy" id="721885"/>
    <lineage>
        <taxon>Eukaryota</taxon>
        <taxon>Fungi</taxon>
        <taxon>Dikarya</taxon>
        <taxon>Basidiomycota</taxon>
        <taxon>Agaricomycotina</taxon>
        <taxon>Agaricomycetes</taxon>
        <taxon>Russulales</taxon>
        <taxon>Stereaceae</taxon>
        <taxon>Stereum</taxon>
    </lineage>
</organism>
<dbReference type="Pfam" id="PF02770">
    <property type="entry name" value="Acyl-CoA_dh_M"/>
    <property type="match status" value="1"/>
</dbReference>
<keyword evidence="3 4" id="KW-0274">FAD</keyword>
<protein>
    <submittedName>
        <fullName evidence="8">Acyl-CoA dehydrogenase NM domain-like protein</fullName>
    </submittedName>
</protein>
<dbReference type="Gene3D" id="6.10.250.600">
    <property type="match status" value="1"/>
</dbReference>
<dbReference type="SUPFAM" id="SSF47203">
    <property type="entry name" value="Acyl-CoA dehydrogenase C-terminal domain-like"/>
    <property type="match status" value="1"/>
</dbReference>
<dbReference type="Pfam" id="PF00441">
    <property type="entry name" value="Acyl-CoA_dh_1"/>
    <property type="match status" value="1"/>
</dbReference>
<dbReference type="InterPro" id="IPR036250">
    <property type="entry name" value="AcylCo_DH-like_C"/>
</dbReference>
<dbReference type="Proteomes" id="UP000053927">
    <property type="component" value="Unassembled WGS sequence"/>
</dbReference>
<dbReference type="OrthoDB" id="10251155at2759"/>
<evidence type="ECO:0000256" key="1">
    <source>
        <dbReference type="ARBA" id="ARBA00009347"/>
    </source>
</evidence>
<accession>R7RWG9</accession>